<keyword evidence="1" id="KW-0472">Membrane</keyword>
<dbReference type="STRING" id="98403.A0A151GUS6"/>
<dbReference type="EMBL" id="LAYC01000001">
    <property type="protein sequence ID" value="KYK60772.1"/>
    <property type="molecule type" value="Genomic_DNA"/>
</dbReference>
<dbReference type="GO" id="GO:0000329">
    <property type="term" value="C:fungal-type vacuole membrane"/>
    <property type="evidence" value="ECO:0007669"/>
    <property type="project" value="InterPro"/>
</dbReference>
<dbReference type="RefSeq" id="XP_040660124.1">
    <property type="nucleotide sequence ID" value="XM_040799241.1"/>
</dbReference>
<dbReference type="InterPro" id="IPR046368">
    <property type="entry name" value="Tag1"/>
</dbReference>
<gene>
    <name evidence="2" type="ORF">DCS_01910</name>
</gene>
<evidence type="ECO:0008006" key="4">
    <source>
        <dbReference type="Google" id="ProtNLM"/>
    </source>
</evidence>
<keyword evidence="1" id="KW-1133">Transmembrane helix</keyword>
<evidence type="ECO:0000313" key="2">
    <source>
        <dbReference type="EMBL" id="KYK60772.1"/>
    </source>
</evidence>
<dbReference type="Pfam" id="PF12505">
    <property type="entry name" value="DUF3712"/>
    <property type="match status" value="1"/>
</dbReference>
<sequence>MPSSEMETVEATAQPVMVSSGRVDVTKSLLTRWFNGAGNVCSDQRKATAKREIENVTNGNDHDSDSDETDHIEKKKMATIIPRKQGFLCHVRRFWPRYLIATICLLAIFLPILYVALDRHLSPLPSSAHRTGRRFKVVIPAVVQCVLSGQGLPIHGGTFQALSASQLILSLNTSLNSPIAATIDSVPLYLYNRNTSVYSPFLNLGLPEQHVKGTTPATISNQTVTIINETELVRWFGQVFDEATVELSVRGNPTVRLGALSSSPSLDRTISLPALSSLGGIAIQNLEIVLPPDAEGNNVRGTIVIPNTAVLTIGLGNVTLNLMSGDINLGYVNLYDLVLPPGNSTRFFAGQVYLKSILSNLGALLQTQSVPLAQGNIQLNATGNATVVNGEHIKFIEAVLNNRKLPLTIPVLSLLSSLVGGFIGGKGKPSIFDSFAEMVGNATFLEHVADHWDKSAVAGQDMTEQFKRISPRARLASNMLKLGMRMRMGKR</sequence>
<name>A0A151GUS6_DRECN</name>
<comment type="caution">
    <text evidence="2">The sequence shown here is derived from an EMBL/GenBank/DDBJ whole genome shotgun (WGS) entry which is preliminary data.</text>
</comment>
<proteinExistence type="predicted"/>
<organism evidence="2 3">
    <name type="scientific">Drechmeria coniospora</name>
    <name type="common">Nematophagous fungus</name>
    <name type="synonym">Meria coniospora</name>
    <dbReference type="NCBI Taxonomy" id="98403"/>
    <lineage>
        <taxon>Eukaryota</taxon>
        <taxon>Fungi</taxon>
        <taxon>Dikarya</taxon>
        <taxon>Ascomycota</taxon>
        <taxon>Pezizomycotina</taxon>
        <taxon>Sordariomycetes</taxon>
        <taxon>Hypocreomycetidae</taxon>
        <taxon>Hypocreales</taxon>
        <taxon>Ophiocordycipitaceae</taxon>
        <taxon>Drechmeria</taxon>
    </lineage>
</organism>
<dbReference type="InterPro" id="IPR022185">
    <property type="entry name" value="DUF3712"/>
</dbReference>
<dbReference type="Proteomes" id="UP000076580">
    <property type="component" value="Chromosome 01"/>
</dbReference>
<keyword evidence="1" id="KW-0812">Transmembrane</keyword>
<evidence type="ECO:0000256" key="1">
    <source>
        <dbReference type="SAM" id="Phobius"/>
    </source>
</evidence>
<dbReference type="AlphaFoldDB" id="A0A151GUS6"/>
<reference evidence="2 3" key="1">
    <citation type="journal article" date="2016" name="Sci. Rep.">
        <title>Insights into Adaptations to a Near-Obligate Nematode Endoparasitic Lifestyle from the Finished Genome of Drechmeria coniospora.</title>
        <authorList>
            <person name="Zhang L."/>
            <person name="Zhou Z."/>
            <person name="Guo Q."/>
            <person name="Fokkens L."/>
            <person name="Miskei M."/>
            <person name="Pocsi I."/>
            <person name="Zhang W."/>
            <person name="Chen M."/>
            <person name="Wang L."/>
            <person name="Sun Y."/>
            <person name="Donzelli B.G."/>
            <person name="Gibson D.M."/>
            <person name="Nelson D.R."/>
            <person name="Luo J.G."/>
            <person name="Rep M."/>
            <person name="Liu H."/>
            <person name="Yang S."/>
            <person name="Wang J."/>
            <person name="Krasnoff S.B."/>
            <person name="Xu Y."/>
            <person name="Molnar I."/>
            <person name="Lin M."/>
        </authorList>
    </citation>
    <scope>NUCLEOTIDE SEQUENCE [LARGE SCALE GENOMIC DNA]</scope>
    <source>
        <strain evidence="2 3">ARSEF 6962</strain>
    </source>
</reference>
<evidence type="ECO:0000313" key="3">
    <source>
        <dbReference type="Proteomes" id="UP000076580"/>
    </source>
</evidence>
<dbReference type="GeneID" id="63714553"/>
<keyword evidence="3" id="KW-1185">Reference proteome</keyword>
<dbReference type="PANTHER" id="PTHR35895:SF2">
    <property type="match status" value="1"/>
</dbReference>
<feature type="transmembrane region" description="Helical" evidence="1">
    <location>
        <begin position="98"/>
        <end position="117"/>
    </location>
</feature>
<accession>A0A151GUS6</accession>
<protein>
    <recommendedName>
        <fullName evidence="4">Pre-rRNA processing protein</fullName>
    </recommendedName>
</protein>
<dbReference type="InParanoid" id="A0A151GUS6"/>
<dbReference type="PANTHER" id="PTHR35895">
    <property type="entry name" value="CHROMOSOME 16, WHOLE GENOME SHOTGUN SEQUENCE"/>
    <property type="match status" value="1"/>
</dbReference>